<accession>A0A6B8RL51</accession>
<feature type="transmembrane region" description="Helical" evidence="1">
    <location>
        <begin position="181"/>
        <end position="214"/>
    </location>
</feature>
<dbReference type="AlphaFoldDB" id="A0A6B8RL51"/>
<feature type="transmembrane region" description="Helical" evidence="1">
    <location>
        <begin position="82"/>
        <end position="107"/>
    </location>
</feature>
<keyword evidence="4" id="KW-1185">Reference proteome</keyword>
<gene>
    <name evidence="3" type="ORF">EHS13_17675</name>
</gene>
<keyword evidence="1" id="KW-1133">Transmembrane helix</keyword>
<feature type="transmembrane region" description="Helical" evidence="1">
    <location>
        <begin position="267"/>
        <end position="290"/>
    </location>
</feature>
<reference evidence="4" key="1">
    <citation type="submission" date="2018-11" db="EMBL/GenBank/DDBJ databases">
        <title>Complete genome sequence of Paenibacillus sp. ML311-T8.</title>
        <authorList>
            <person name="Nam Y.-D."/>
            <person name="Kang J."/>
            <person name="Chung W.-H."/>
            <person name="Park Y.S."/>
        </authorList>
    </citation>
    <scope>NUCLEOTIDE SEQUENCE [LARGE SCALE GENOMIC DNA]</scope>
    <source>
        <strain evidence="4">ML311-T8</strain>
    </source>
</reference>
<protein>
    <recommendedName>
        <fullName evidence="2">Glycerophosphoryl diester phosphodiesterase membrane domain-containing protein</fullName>
    </recommendedName>
</protein>
<dbReference type="EMBL" id="CP034235">
    <property type="protein sequence ID" value="QGQ96577.1"/>
    <property type="molecule type" value="Genomic_DNA"/>
</dbReference>
<feature type="domain" description="Glycerophosphoryl diester phosphodiesterase membrane" evidence="2">
    <location>
        <begin position="22"/>
        <end position="283"/>
    </location>
</feature>
<keyword evidence="1" id="KW-0472">Membrane</keyword>
<dbReference type="Proteomes" id="UP000426246">
    <property type="component" value="Chromosome"/>
</dbReference>
<keyword evidence="1" id="KW-0812">Transmembrane</keyword>
<evidence type="ECO:0000313" key="3">
    <source>
        <dbReference type="EMBL" id="QGQ96577.1"/>
    </source>
</evidence>
<dbReference type="Pfam" id="PF10110">
    <property type="entry name" value="GPDPase_memb"/>
    <property type="match status" value="1"/>
</dbReference>
<organism evidence="3 4">
    <name type="scientific">Paenibacillus psychroresistens</name>
    <dbReference type="NCBI Taxonomy" id="1778678"/>
    <lineage>
        <taxon>Bacteria</taxon>
        <taxon>Bacillati</taxon>
        <taxon>Bacillota</taxon>
        <taxon>Bacilli</taxon>
        <taxon>Bacillales</taxon>
        <taxon>Paenibacillaceae</taxon>
        <taxon>Paenibacillus</taxon>
    </lineage>
</organism>
<evidence type="ECO:0000313" key="4">
    <source>
        <dbReference type="Proteomes" id="UP000426246"/>
    </source>
</evidence>
<proteinExistence type="predicted"/>
<sequence>MLKPMGYGQILILSFQIYRTLFVKLFLLVFLLFCLYNLLEVIFFSDFFISMASINSVIFNQNAADLTGDQLLNTVSTEIPGLIAVVLGIMMVLFISIAISTVVFMVDSVNQNKPARIGESMRRSFKRLWSMLVSCFVFFFFLSFIALMFIIAFVIILSFTSSFGLYGFLVDYFQNFFSSAWVIPRIILIVLASFCLMFVYIVVRWSFFIPFVALKEDSVGIFRSWRLTKGSFWRIFAVFFTMYVIAIVLIIVATTLSFLMLSVVYTAILFILINLLISPLLLVAYVVCFFDLRVRAGAGGTALEPMLLNPGFNPTPLCLLK</sequence>
<evidence type="ECO:0000259" key="2">
    <source>
        <dbReference type="Pfam" id="PF10110"/>
    </source>
</evidence>
<feature type="transmembrane region" description="Helical" evidence="1">
    <location>
        <begin position="21"/>
        <end position="39"/>
    </location>
</feature>
<dbReference type="InterPro" id="IPR018476">
    <property type="entry name" value="GlyceroP-diester-Pdiesterase_M"/>
</dbReference>
<name>A0A6B8RL51_9BACL</name>
<dbReference type="KEGG" id="ppsc:EHS13_17675"/>
<feature type="transmembrane region" description="Helical" evidence="1">
    <location>
        <begin position="235"/>
        <end position="261"/>
    </location>
</feature>
<evidence type="ECO:0000256" key="1">
    <source>
        <dbReference type="SAM" id="Phobius"/>
    </source>
</evidence>
<feature type="transmembrane region" description="Helical" evidence="1">
    <location>
        <begin position="128"/>
        <end position="161"/>
    </location>
</feature>
<dbReference type="RefSeq" id="WP_155701649.1">
    <property type="nucleotide sequence ID" value="NZ_CP034235.1"/>
</dbReference>